<dbReference type="GO" id="GO:0006412">
    <property type="term" value="P:translation"/>
    <property type="evidence" value="ECO:0007669"/>
    <property type="project" value="InterPro"/>
</dbReference>
<feature type="compositionally biased region" description="Basic and acidic residues" evidence="4">
    <location>
        <begin position="13"/>
        <end position="24"/>
    </location>
</feature>
<comment type="caution">
    <text evidence="5">The sequence shown here is derived from an EMBL/GenBank/DDBJ whole genome shotgun (WGS) entry which is preliminary data.</text>
</comment>
<dbReference type="PATRIC" id="fig|1698272.3.peg.762"/>
<feature type="region of interest" description="Disordered" evidence="4">
    <location>
        <begin position="1"/>
        <end position="29"/>
    </location>
</feature>
<dbReference type="Proteomes" id="UP000070520">
    <property type="component" value="Unassembled WGS sequence"/>
</dbReference>
<proteinExistence type="inferred from homology"/>
<keyword evidence="3" id="KW-0687">Ribonucleoprotein</keyword>
<sequence>APFTTGGRRAHPPKAEQDRTEKINKKAPPFTRVNLEVDRLGSRRERLKELKKIILEGEDSSSSSSQKK</sequence>
<dbReference type="GO" id="GO:0003735">
    <property type="term" value="F:structural constituent of ribosome"/>
    <property type="evidence" value="ECO:0007669"/>
    <property type="project" value="InterPro"/>
</dbReference>
<evidence type="ECO:0000313" key="6">
    <source>
        <dbReference type="Proteomes" id="UP000070520"/>
    </source>
</evidence>
<organism evidence="5 6">
    <name type="scientific">candidate division MSBL1 archaeon SCGC-AAA261C02</name>
    <dbReference type="NCBI Taxonomy" id="1698272"/>
    <lineage>
        <taxon>Archaea</taxon>
        <taxon>Methanobacteriati</taxon>
        <taxon>Methanobacteriota</taxon>
        <taxon>candidate division MSBL1</taxon>
    </lineage>
</organism>
<dbReference type="Gene3D" id="3.40.1370.10">
    <property type="match status" value="1"/>
</dbReference>
<evidence type="ECO:0000256" key="1">
    <source>
        <dbReference type="ARBA" id="ARBA00010528"/>
    </source>
</evidence>
<accession>A0A133UY13</accession>
<comment type="similarity">
    <text evidence="1">Belongs to the universal ribosomal protein uL4 family.</text>
</comment>
<name>A0A133UY13_9EURY</name>
<keyword evidence="2" id="KW-0689">Ribosomal protein</keyword>
<dbReference type="GO" id="GO:1990904">
    <property type="term" value="C:ribonucleoprotein complex"/>
    <property type="evidence" value="ECO:0007669"/>
    <property type="project" value="UniProtKB-KW"/>
</dbReference>
<evidence type="ECO:0000256" key="3">
    <source>
        <dbReference type="ARBA" id="ARBA00023274"/>
    </source>
</evidence>
<dbReference type="GO" id="GO:0005840">
    <property type="term" value="C:ribosome"/>
    <property type="evidence" value="ECO:0007669"/>
    <property type="project" value="UniProtKB-KW"/>
</dbReference>
<keyword evidence="6" id="KW-1185">Reference proteome</keyword>
<evidence type="ECO:0000256" key="4">
    <source>
        <dbReference type="SAM" id="MobiDB-lite"/>
    </source>
</evidence>
<gene>
    <name evidence="5" type="ORF">AKJ42_03750</name>
</gene>
<protein>
    <submittedName>
        <fullName evidence="5">Uncharacterized protein</fullName>
    </submittedName>
</protein>
<feature type="non-terminal residue" evidence="5">
    <location>
        <position position="1"/>
    </location>
</feature>
<reference evidence="5 6" key="1">
    <citation type="journal article" date="2016" name="Sci. Rep.">
        <title>Metabolic traits of an uncultured archaeal lineage -MSBL1- from brine pools of the Red Sea.</title>
        <authorList>
            <person name="Mwirichia R."/>
            <person name="Alam I."/>
            <person name="Rashid M."/>
            <person name="Vinu M."/>
            <person name="Ba-Alawi W."/>
            <person name="Anthony Kamau A."/>
            <person name="Kamanda Ngugi D."/>
            <person name="Goker M."/>
            <person name="Klenk H.P."/>
            <person name="Bajic V."/>
            <person name="Stingl U."/>
        </authorList>
    </citation>
    <scope>NUCLEOTIDE SEQUENCE [LARGE SCALE GENOMIC DNA]</scope>
    <source>
        <strain evidence="5">SCGC-AAA261C02</strain>
    </source>
</reference>
<evidence type="ECO:0000313" key="5">
    <source>
        <dbReference type="EMBL" id="KXA99096.1"/>
    </source>
</evidence>
<dbReference type="InterPro" id="IPR023574">
    <property type="entry name" value="Ribosomal_uL4_dom_sf"/>
</dbReference>
<evidence type="ECO:0000256" key="2">
    <source>
        <dbReference type="ARBA" id="ARBA00022980"/>
    </source>
</evidence>
<dbReference type="AlphaFoldDB" id="A0A133UY13"/>
<dbReference type="EMBL" id="LHXW01000070">
    <property type="protein sequence ID" value="KXA99096.1"/>
    <property type="molecule type" value="Genomic_DNA"/>
</dbReference>